<protein>
    <submittedName>
        <fullName evidence="2">Uncharacterized protein</fullName>
    </submittedName>
</protein>
<keyword evidence="1" id="KW-0472">Membrane</keyword>
<keyword evidence="3" id="KW-1185">Reference proteome</keyword>
<accession>A0A2A3ERI4</accession>
<organism evidence="2 3">
    <name type="scientific">Apis cerana cerana</name>
    <name type="common">Oriental honeybee</name>
    <dbReference type="NCBI Taxonomy" id="94128"/>
    <lineage>
        <taxon>Eukaryota</taxon>
        <taxon>Metazoa</taxon>
        <taxon>Ecdysozoa</taxon>
        <taxon>Arthropoda</taxon>
        <taxon>Hexapoda</taxon>
        <taxon>Insecta</taxon>
        <taxon>Pterygota</taxon>
        <taxon>Neoptera</taxon>
        <taxon>Endopterygota</taxon>
        <taxon>Hymenoptera</taxon>
        <taxon>Apocrita</taxon>
        <taxon>Aculeata</taxon>
        <taxon>Apoidea</taxon>
        <taxon>Anthophila</taxon>
        <taxon>Apidae</taxon>
        <taxon>Apis</taxon>
    </lineage>
</organism>
<evidence type="ECO:0000256" key="1">
    <source>
        <dbReference type="SAM" id="Phobius"/>
    </source>
</evidence>
<feature type="transmembrane region" description="Helical" evidence="1">
    <location>
        <begin position="116"/>
        <end position="141"/>
    </location>
</feature>
<dbReference type="Proteomes" id="UP000242457">
    <property type="component" value="Unassembled WGS sequence"/>
</dbReference>
<keyword evidence="1" id="KW-0812">Transmembrane</keyword>
<reference evidence="2 3" key="1">
    <citation type="submission" date="2014-07" db="EMBL/GenBank/DDBJ databases">
        <title>Genomic and transcriptomic analysis on Apis cerana provide comprehensive insights into honey bee biology.</title>
        <authorList>
            <person name="Diao Q."/>
            <person name="Sun L."/>
            <person name="Zheng H."/>
            <person name="Zheng H."/>
            <person name="Xu S."/>
            <person name="Wang S."/>
            <person name="Zeng Z."/>
            <person name="Hu F."/>
            <person name="Su S."/>
            <person name="Wu J."/>
        </authorList>
    </citation>
    <scope>NUCLEOTIDE SEQUENCE [LARGE SCALE GENOMIC DNA]</scope>
    <source>
        <tissue evidence="2">Pupae without intestine</tissue>
    </source>
</reference>
<sequence>MICDGNICPEKYEDEKIYEQSIYDIDQDEFIKNLKHEKCKIIQLVRRQIHKFYDTEFELSSISNEWQKKYTQEPEYISYKDIRQTTPKTLLVPKSTRISTGQAWCLCALKRIRRKICMVVLIAGIIALMASIYGIYFHAYLCNNGKSCVTSLRYTHVKHALF</sequence>
<evidence type="ECO:0000313" key="2">
    <source>
        <dbReference type="EMBL" id="PBC33882.1"/>
    </source>
</evidence>
<gene>
    <name evidence="2" type="ORF">APICC_00082</name>
</gene>
<dbReference type="EMBL" id="KZ288194">
    <property type="protein sequence ID" value="PBC33882.1"/>
    <property type="molecule type" value="Genomic_DNA"/>
</dbReference>
<evidence type="ECO:0000313" key="3">
    <source>
        <dbReference type="Proteomes" id="UP000242457"/>
    </source>
</evidence>
<dbReference type="OrthoDB" id="7540723at2759"/>
<name>A0A2A3ERI4_APICC</name>
<proteinExistence type="predicted"/>
<dbReference type="AlphaFoldDB" id="A0A2A3ERI4"/>
<keyword evidence="1" id="KW-1133">Transmembrane helix</keyword>